<dbReference type="PANTHER" id="PTHR30629">
    <property type="entry name" value="PROPHAGE INTEGRASE"/>
    <property type="match status" value="1"/>
</dbReference>
<dbReference type="InterPro" id="IPR038488">
    <property type="entry name" value="Integrase_DNA-bd_sf"/>
</dbReference>
<dbReference type="InterPro" id="IPR011010">
    <property type="entry name" value="DNA_brk_join_enz"/>
</dbReference>
<dbReference type="EMBL" id="FMZW01000020">
    <property type="protein sequence ID" value="SDE11976.1"/>
    <property type="molecule type" value="Genomic_DNA"/>
</dbReference>
<dbReference type="InterPro" id="IPR050808">
    <property type="entry name" value="Phage_Integrase"/>
</dbReference>
<comment type="similarity">
    <text evidence="1">Belongs to the 'phage' integrase family.</text>
</comment>
<dbReference type="InterPro" id="IPR044068">
    <property type="entry name" value="CB"/>
</dbReference>
<dbReference type="GO" id="GO:0003677">
    <property type="term" value="F:DNA binding"/>
    <property type="evidence" value="ECO:0007669"/>
    <property type="project" value="UniProtKB-UniRule"/>
</dbReference>
<dbReference type="Proteomes" id="UP000199245">
    <property type="component" value="Unassembled WGS sequence"/>
</dbReference>
<evidence type="ECO:0000256" key="4">
    <source>
        <dbReference type="ARBA" id="ARBA00023172"/>
    </source>
</evidence>
<evidence type="ECO:0000256" key="3">
    <source>
        <dbReference type="ARBA" id="ARBA00023125"/>
    </source>
</evidence>
<gene>
    <name evidence="8" type="ORF">SAMN05216337_102053</name>
</gene>
<name>A0A1G7ADN1_9BRAD</name>
<reference evidence="8 9" key="1">
    <citation type="submission" date="2016-10" db="EMBL/GenBank/DDBJ databases">
        <authorList>
            <person name="de Groot N.N."/>
        </authorList>
    </citation>
    <scope>NUCLEOTIDE SEQUENCE [LARGE SCALE GENOMIC DNA]</scope>
    <source>
        <strain evidence="8 9">R5</strain>
    </source>
</reference>
<protein>
    <submittedName>
        <fullName evidence="8">Phage integrase family protein</fullName>
    </submittedName>
</protein>
<dbReference type="InterPro" id="IPR013762">
    <property type="entry name" value="Integrase-like_cat_sf"/>
</dbReference>
<dbReference type="InterPro" id="IPR053876">
    <property type="entry name" value="Phage_int_M"/>
</dbReference>
<evidence type="ECO:0000256" key="1">
    <source>
        <dbReference type="ARBA" id="ARBA00008857"/>
    </source>
</evidence>
<keyword evidence="2" id="KW-0229">DNA integration</keyword>
<dbReference type="GO" id="GO:0006310">
    <property type="term" value="P:DNA recombination"/>
    <property type="evidence" value="ECO:0007669"/>
    <property type="project" value="UniProtKB-KW"/>
</dbReference>
<evidence type="ECO:0000313" key="9">
    <source>
        <dbReference type="Proteomes" id="UP000199245"/>
    </source>
</evidence>
<dbReference type="InterPro" id="IPR010998">
    <property type="entry name" value="Integrase_recombinase_N"/>
</dbReference>
<dbReference type="InterPro" id="IPR025166">
    <property type="entry name" value="Integrase_DNA_bind_dom"/>
</dbReference>
<feature type="domain" description="Tyr recombinase" evidence="6">
    <location>
        <begin position="202"/>
        <end position="393"/>
    </location>
</feature>
<dbReference type="CDD" id="cd00801">
    <property type="entry name" value="INT_P4_C"/>
    <property type="match status" value="1"/>
</dbReference>
<dbReference type="Gene3D" id="1.10.150.130">
    <property type="match status" value="1"/>
</dbReference>
<evidence type="ECO:0000313" key="8">
    <source>
        <dbReference type="EMBL" id="SDE11976.1"/>
    </source>
</evidence>
<dbReference type="PROSITE" id="PS51900">
    <property type="entry name" value="CB"/>
    <property type="match status" value="1"/>
</dbReference>
<keyword evidence="3 5" id="KW-0238">DNA-binding</keyword>
<dbReference type="Gene3D" id="3.30.160.390">
    <property type="entry name" value="Integrase, DNA-binding domain"/>
    <property type="match status" value="1"/>
</dbReference>
<proteinExistence type="inferred from homology"/>
<dbReference type="SUPFAM" id="SSF56349">
    <property type="entry name" value="DNA breaking-rejoining enzymes"/>
    <property type="match status" value="1"/>
</dbReference>
<organism evidence="8 9">
    <name type="scientific">Bradyrhizobium brasilense</name>
    <dbReference type="NCBI Taxonomy" id="1419277"/>
    <lineage>
        <taxon>Bacteria</taxon>
        <taxon>Pseudomonadati</taxon>
        <taxon>Pseudomonadota</taxon>
        <taxon>Alphaproteobacteria</taxon>
        <taxon>Hyphomicrobiales</taxon>
        <taxon>Nitrobacteraceae</taxon>
        <taxon>Bradyrhizobium</taxon>
    </lineage>
</organism>
<evidence type="ECO:0000259" key="6">
    <source>
        <dbReference type="PROSITE" id="PS51898"/>
    </source>
</evidence>
<dbReference type="PANTHER" id="PTHR30629:SF2">
    <property type="entry name" value="PROPHAGE INTEGRASE INTS-RELATED"/>
    <property type="match status" value="1"/>
</dbReference>
<evidence type="ECO:0000256" key="5">
    <source>
        <dbReference type="PROSITE-ProRule" id="PRU01248"/>
    </source>
</evidence>
<dbReference type="PROSITE" id="PS51898">
    <property type="entry name" value="TYR_RECOMBINASE"/>
    <property type="match status" value="1"/>
</dbReference>
<accession>A0A1G7ADN1</accession>
<dbReference type="AlphaFoldDB" id="A0A1G7ADN1"/>
<evidence type="ECO:0000256" key="2">
    <source>
        <dbReference type="ARBA" id="ARBA00022908"/>
    </source>
</evidence>
<dbReference type="Pfam" id="PF13356">
    <property type="entry name" value="Arm-DNA-bind_3"/>
    <property type="match status" value="1"/>
</dbReference>
<dbReference type="Pfam" id="PF00589">
    <property type="entry name" value="Phage_integrase"/>
    <property type="match status" value="1"/>
</dbReference>
<dbReference type="InterPro" id="IPR002104">
    <property type="entry name" value="Integrase_catalytic"/>
</dbReference>
<dbReference type="RefSeq" id="WP_092084675.1">
    <property type="nucleotide sequence ID" value="NZ_FMZW01000020.1"/>
</dbReference>
<dbReference type="Pfam" id="PF22022">
    <property type="entry name" value="Phage_int_M"/>
    <property type="match status" value="1"/>
</dbReference>
<dbReference type="Gene3D" id="1.10.443.10">
    <property type="entry name" value="Intergrase catalytic core"/>
    <property type="match status" value="1"/>
</dbReference>
<sequence>MLTDLQCRKAKATDSPIKLSDGGGLHLYVTPAGGKSWRYRYEFGGKEKLLTIGPYPAIGIVEARAARDEAKATKRAGRDPSVAKRLKLANVSTDDCATFEVLAREWHALNKSRWTPVHASDTINSLERDVFPDIGPLPVREITAPVVLSVLRKIEVRPAVETARRVRQRMSAVFVYGIASGRCDNDPAAIVKQAMAPLVKGRQPAITDLEEARAMLAKAEAEPAHAVTKLALRLLALTVVRPGVIAGTPWTELDAINDDIWCVPAARMKLKKDRKTDATYDHLVALPSQALDVIAVLKTITSDGPLAFPNTRHAHKPMSENAMGYLLNRAGYHHRHVPHGWRATFSTIMNERFKADHDVIELMLAHVPENKVAGAYNRAEHLQRRKDLAQIWADLILKGAKPAKALLSGPHR</sequence>
<evidence type="ECO:0000259" key="7">
    <source>
        <dbReference type="PROSITE" id="PS51900"/>
    </source>
</evidence>
<keyword evidence="4" id="KW-0233">DNA recombination</keyword>
<feature type="domain" description="Core-binding (CB)" evidence="7">
    <location>
        <begin position="97"/>
        <end position="178"/>
    </location>
</feature>
<dbReference type="GO" id="GO:0015074">
    <property type="term" value="P:DNA integration"/>
    <property type="evidence" value="ECO:0007669"/>
    <property type="project" value="UniProtKB-KW"/>
</dbReference>